<sequence length="194" mass="21438">MLDKAGREKRGKSQVSAQAAGLVELWAAQSGDLVPNKDQQQHIQQTIAAGAAKIDSGEYAAAIQVPLHAGKWTTWNAPATNITLRLIPDLHCDLVWMVNNDNMEMIATKKNNSTSSAAFALHKNDGSISWKITSVDETYQQTLDYAIIEEWVYYKGIAFIANPFTSPYPWKAPANTHAEMVAFFSGLIWIRSSI</sequence>
<organism evidence="1 2">
    <name type="scientific">Phytophthora megakarya</name>
    <dbReference type="NCBI Taxonomy" id="4795"/>
    <lineage>
        <taxon>Eukaryota</taxon>
        <taxon>Sar</taxon>
        <taxon>Stramenopiles</taxon>
        <taxon>Oomycota</taxon>
        <taxon>Peronosporomycetes</taxon>
        <taxon>Peronosporales</taxon>
        <taxon>Peronosporaceae</taxon>
        <taxon>Phytophthora</taxon>
    </lineage>
</organism>
<name>A0A225VTN0_9STRA</name>
<comment type="caution">
    <text evidence="1">The sequence shown here is derived from an EMBL/GenBank/DDBJ whole genome shotgun (WGS) entry which is preliminary data.</text>
</comment>
<keyword evidence="2" id="KW-1185">Reference proteome</keyword>
<reference evidence="2" key="1">
    <citation type="submission" date="2017-03" db="EMBL/GenBank/DDBJ databases">
        <title>Phytopthora megakarya and P. palmivora, two closely related causual agents of cacao black pod achieved similar genome size and gene model numbers by different mechanisms.</title>
        <authorList>
            <person name="Ali S."/>
            <person name="Shao J."/>
            <person name="Larry D.J."/>
            <person name="Kronmiller B."/>
            <person name="Shen D."/>
            <person name="Strem M.D."/>
            <person name="Melnick R.L."/>
            <person name="Guiltinan M.J."/>
            <person name="Tyler B.M."/>
            <person name="Meinhardt L.W."/>
            <person name="Bailey B.A."/>
        </authorList>
    </citation>
    <scope>NUCLEOTIDE SEQUENCE [LARGE SCALE GENOMIC DNA]</scope>
    <source>
        <strain evidence="2">zdho120</strain>
    </source>
</reference>
<dbReference type="Proteomes" id="UP000198211">
    <property type="component" value="Unassembled WGS sequence"/>
</dbReference>
<gene>
    <name evidence="1" type="ORF">PHMEG_00018607</name>
</gene>
<dbReference type="EMBL" id="NBNE01003020">
    <property type="protein sequence ID" value="OWZ08796.1"/>
    <property type="molecule type" value="Genomic_DNA"/>
</dbReference>
<protein>
    <submittedName>
        <fullName evidence="1">Uncharacterized protein</fullName>
    </submittedName>
</protein>
<accession>A0A225VTN0</accession>
<evidence type="ECO:0000313" key="2">
    <source>
        <dbReference type="Proteomes" id="UP000198211"/>
    </source>
</evidence>
<evidence type="ECO:0000313" key="1">
    <source>
        <dbReference type="EMBL" id="OWZ08796.1"/>
    </source>
</evidence>
<proteinExistence type="predicted"/>
<dbReference type="AlphaFoldDB" id="A0A225VTN0"/>